<dbReference type="Gene3D" id="1.10.287.130">
    <property type="match status" value="1"/>
</dbReference>
<evidence type="ECO:0000256" key="3">
    <source>
        <dbReference type="ARBA" id="ARBA00022553"/>
    </source>
</evidence>
<dbReference type="PANTHER" id="PTHR45339:SF1">
    <property type="entry name" value="HYBRID SIGNAL TRANSDUCTION HISTIDINE KINASE J"/>
    <property type="match status" value="1"/>
</dbReference>
<dbReference type="InterPro" id="IPR035965">
    <property type="entry name" value="PAS-like_dom_sf"/>
</dbReference>
<evidence type="ECO:0000256" key="2">
    <source>
        <dbReference type="ARBA" id="ARBA00012438"/>
    </source>
</evidence>
<dbReference type="PROSITE" id="PS50113">
    <property type="entry name" value="PAC"/>
    <property type="match status" value="2"/>
</dbReference>
<proteinExistence type="predicted"/>
<gene>
    <name evidence="9" type="ORF">PEPS_40930</name>
</gene>
<evidence type="ECO:0000313" key="10">
    <source>
        <dbReference type="Proteomes" id="UP001354989"/>
    </source>
</evidence>
<dbReference type="RefSeq" id="WP_338398955.1">
    <property type="nucleotide sequence ID" value="NZ_AP025295.1"/>
</dbReference>
<keyword evidence="3 5" id="KW-0597">Phosphoprotein</keyword>
<dbReference type="Proteomes" id="UP001354989">
    <property type="component" value="Plasmid pPP3"/>
</dbReference>
<keyword evidence="10" id="KW-1185">Reference proteome</keyword>
<dbReference type="SUPFAM" id="SSF55785">
    <property type="entry name" value="PYP-like sensor domain (PAS domain)"/>
    <property type="match status" value="2"/>
</dbReference>
<geneLocation type="plasmid" evidence="9 10">
    <name>pPP3</name>
</geneLocation>
<keyword evidence="9" id="KW-0614">Plasmid</keyword>
<dbReference type="CDD" id="cd16922">
    <property type="entry name" value="HATPase_EvgS-ArcB-TorS-like"/>
    <property type="match status" value="1"/>
</dbReference>
<comment type="catalytic activity">
    <reaction evidence="1">
        <text>ATP + protein L-histidine = ADP + protein N-phospho-L-histidine.</text>
        <dbReference type="EC" id="2.7.13.3"/>
    </reaction>
</comment>
<dbReference type="InterPro" id="IPR000700">
    <property type="entry name" value="PAS-assoc_C"/>
</dbReference>
<dbReference type="SUPFAM" id="SSF47384">
    <property type="entry name" value="Homodimeric domain of signal transducing histidine kinase"/>
    <property type="match status" value="1"/>
</dbReference>
<dbReference type="InterPro" id="IPR036097">
    <property type="entry name" value="HisK_dim/P_sf"/>
</dbReference>
<evidence type="ECO:0000259" key="7">
    <source>
        <dbReference type="PROSITE" id="PS50110"/>
    </source>
</evidence>
<dbReference type="SMART" id="SM00448">
    <property type="entry name" value="REC"/>
    <property type="match status" value="1"/>
</dbReference>
<dbReference type="Gene3D" id="3.30.565.10">
    <property type="entry name" value="Histidine kinase-like ATPase, C-terminal domain"/>
    <property type="match status" value="1"/>
</dbReference>
<dbReference type="Gene3D" id="3.30.450.20">
    <property type="entry name" value="PAS domain"/>
    <property type="match status" value="2"/>
</dbReference>
<dbReference type="SUPFAM" id="SSF55874">
    <property type="entry name" value="ATPase domain of HSP90 chaperone/DNA topoisomerase II/histidine kinase"/>
    <property type="match status" value="1"/>
</dbReference>
<dbReference type="InterPro" id="IPR003661">
    <property type="entry name" value="HisK_dim/P_dom"/>
</dbReference>
<dbReference type="CDD" id="cd00130">
    <property type="entry name" value="PAS"/>
    <property type="match status" value="1"/>
</dbReference>
<accession>A0ABN6LIT0</accession>
<keyword evidence="4" id="KW-0902">Two-component regulatory system</keyword>
<dbReference type="CDD" id="cd00082">
    <property type="entry name" value="HisKA"/>
    <property type="match status" value="1"/>
</dbReference>
<dbReference type="Pfam" id="PF00072">
    <property type="entry name" value="Response_reg"/>
    <property type="match status" value="1"/>
</dbReference>
<evidence type="ECO:0000256" key="5">
    <source>
        <dbReference type="PROSITE-ProRule" id="PRU00169"/>
    </source>
</evidence>
<dbReference type="PRINTS" id="PR00344">
    <property type="entry name" value="BCTRLSENSOR"/>
</dbReference>
<dbReference type="Gene3D" id="3.40.50.2300">
    <property type="match status" value="1"/>
</dbReference>
<evidence type="ECO:0000313" key="9">
    <source>
        <dbReference type="EMBL" id="BDD01813.1"/>
    </source>
</evidence>
<dbReference type="PANTHER" id="PTHR45339">
    <property type="entry name" value="HYBRID SIGNAL TRANSDUCTION HISTIDINE KINASE J"/>
    <property type="match status" value="1"/>
</dbReference>
<feature type="domain" description="Histidine kinase" evidence="6">
    <location>
        <begin position="530"/>
        <end position="751"/>
    </location>
</feature>
<dbReference type="CDD" id="cd17546">
    <property type="entry name" value="REC_hyHK_CKI1_RcsC-like"/>
    <property type="match status" value="1"/>
</dbReference>
<protein>
    <recommendedName>
        <fullName evidence="2">histidine kinase</fullName>
        <ecNumber evidence="2">2.7.13.3</ecNumber>
    </recommendedName>
</protein>
<dbReference type="EMBL" id="AP025295">
    <property type="protein sequence ID" value="BDD01813.1"/>
    <property type="molecule type" value="Genomic_DNA"/>
</dbReference>
<reference evidence="9 10" key="1">
    <citation type="submission" date="2021-12" db="EMBL/GenBank/DDBJ databases">
        <title>Genome sequencing of bacteria with rrn-lacking chromosome and rrn-plasmid.</title>
        <authorList>
            <person name="Anda M."/>
            <person name="Iwasaki W."/>
        </authorList>
    </citation>
    <scope>NUCLEOTIDE SEQUENCE [LARGE SCALE GENOMIC DNA]</scope>
    <source>
        <strain evidence="9 10">NBRC 101262</strain>
        <plasmid evidence="9 10">pPP3</plasmid>
    </source>
</reference>
<dbReference type="SMART" id="SM00387">
    <property type="entry name" value="HATPase_c"/>
    <property type="match status" value="1"/>
</dbReference>
<dbReference type="InterPro" id="IPR003594">
    <property type="entry name" value="HATPase_dom"/>
</dbReference>
<feature type="domain" description="Response regulatory" evidence="7">
    <location>
        <begin position="775"/>
        <end position="889"/>
    </location>
</feature>
<dbReference type="PROSITE" id="PS50109">
    <property type="entry name" value="HIS_KIN"/>
    <property type="match status" value="1"/>
</dbReference>
<name>A0ABN6LIT0_9BACT</name>
<organism evidence="9 10">
    <name type="scientific">Persicobacter psychrovividus</name>
    <dbReference type="NCBI Taxonomy" id="387638"/>
    <lineage>
        <taxon>Bacteria</taxon>
        <taxon>Pseudomonadati</taxon>
        <taxon>Bacteroidota</taxon>
        <taxon>Cytophagia</taxon>
        <taxon>Cytophagales</taxon>
        <taxon>Persicobacteraceae</taxon>
        <taxon>Persicobacter</taxon>
    </lineage>
</organism>
<dbReference type="EC" id="2.7.13.3" evidence="2"/>
<sequence>MQNPISQFIESLQKCGDKEALATHIAEGFPKLFPYLQLVGIHLLSQPYFRLESFFYYDNNCISEENMVAEINYMIWTNSKKPSKLPNAAILPVHVNTQIAGGITVLNTEGVNLLDDDRLNMVIALIGANLSLQHQKYQLTETQKRVIQQSKLMDNSPNPILVIDEQCTLLYTNPASDHLLTFYGMISGGQVVTSWQQAIRKILKGATEVRFQVRTEDKVYSLSFFRHTHPHLITVYANDITELKKLENSLVVQRNFFEDIFNHIPSDLVVFNKRHEYLFVNPQAIKNRQIREWIIGKTDYDYCDLKNTPYDMANARRDLFNRIKNSRQVAEIKDIKYHEDRSIREAILRRMLPVYDKEGELEYMIGYGSDITDLMRAENASTRSREQLELVLTASNDGFWDWDLDTGRLFLSDRLKLMLGIEMLGNSVSSPEELNLLSFKNRFSFFRSILKLKNGHLSKCEAIHQFTHAKGGDVYLLMRTIGITNKEGHVVRIVGSSADISELKRSEIALQQAKKFAEQANEAQTQFLATMSHEIRTPLNAVIGFSNFLLQENPQPHQLDYLNSLNFSANNLLSLVNDILDFNKIEAKKIELEHIGFDLHDLGREVIQVMNLRAADKGIYAKVEMDPHLPKRVMGDPTRLSQIFNNLLGNAIKFTDQGGIKLKMSLLSEEETCYHILFEFEDTGIGISKEKFEKIFDSFSQADNKTTRKYGGTGLGLTITRKLIELLGGEIKLKSEESVGSTFYFCLKMDRVDDKDFENQKIKEIFDEKQIEGVRILLVDDNPMNIRVAKHLLDKWKAKVDVAENGAIAVDMAQENDYDLIFMDLSMPVMDGYEATICIRVFDQVTPIIALTADALSDVRARVFSIGMNDFMTKPFKPAVLKEKLSINLLVNKPD</sequence>
<evidence type="ECO:0000256" key="4">
    <source>
        <dbReference type="ARBA" id="ARBA00023012"/>
    </source>
</evidence>
<dbReference type="InterPro" id="IPR005467">
    <property type="entry name" value="His_kinase_dom"/>
</dbReference>
<feature type="domain" description="PAC" evidence="8">
    <location>
        <begin position="460"/>
        <end position="512"/>
    </location>
</feature>
<dbReference type="SMART" id="SM00388">
    <property type="entry name" value="HisKA"/>
    <property type="match status" value="1"/>
</dbReference>
<dbReference type="Pfam" id="PF13426">
    <property type="entry name" value="PAS_9"/>
    <property type="match status" value="1"/>
</dbReference>
<dbReference type="InterPro" id="IPR036890">
    <property type="entry name" value="HATPase_C_sf"/>
</dbReference>
<dbReference type="InterPro" id="IPR000014">
    <property type="entry name" value="PAS"/>
</dbReference>
<dbReference type="InterPro" id="IPR004358">
    <property type="entry name" value="Sig_transdc_His_kin-like_C"/>
</dbReference>
<dbReference type="InterPro" id="IPR001789">
    <property type="entry name" value="Sig_transdc_resp-reg_receiver"/>
</dbReference>
<evidence type="ECO:0000259" key="8">
    <source>
        <dbReference type="PROSITE" id="PS50113"/>
    </source>
</evidence>
<dbReference type="Pfam" id="PF00512">
    <property type="entry name" value="HisKA"/>
    <property type="match status" value="1"/>
</dbReference>
<feature type="domain" description="PAC" evidence="8">
    <location>
        <begin position="328"/>
        <end position="383"/>
    </location>
</feature>
<dbReference type="InterPro" id="IPR011006">
    <property type="entry name" value="CheY-like_superfamily"/>
</dbReference>
<dbReference type="Pfam" id="PF02518">
    <property type="entry name" value="HATPase_c"/>
    <property type="match status" value="1"/>
</dbReference>
<feature type="modified residue" description="4-aspartylphosphate" evidence="5">
    <location>
        <position position="824"/>
    </location>
</feature>
<dbReference type="PROSITE" id="PS50110">
    <property type="entry name" value="RESPONSE_REGULATORY"/>
    <property type="match status" value="1"/>
</dbReference>
<evidence type="ECO:0000256" key="1">
    <source>
        <dbReference type="ARBA" id="ARBA00000085"/>
    </source>
</evidence>
<evidence type="ECO:0000259" key="6">
    <source>
        <dbReference type="PROSITE" id="PS50109"/>
    </source>
</evidence>
<dbReference type="SUPFAM" id="SSF52172">
    <property type="entry name" value="CheY-like"/>
    <property type="match status" value="1"/>
</dbReference>